<dbReference type="InterPro" id="IPR050490">
    <property type="entry name" value="Bact_solute-bd_prot1"/>
</dbReference>
<keyword evidence="4" id="KW-0564">Palmitate</keyword>
<dbReference type="Gene3D" id="3.40.190.10">
    <property type="entry name" value="Periplasmic binding protein-like II"/>
    <property type="match status" value="2"/>
</dbReference>
<evidence type="ECO:0000313" key="8">
    <source>
        <dbReference type="Proteomes" id="UP000711047"/>
    </source>
</evidence>
<name>A0ABX2DIU4_9BACL</name>
<dbReference type="PANTHER" id="PTHR43649:SF33">
    <property type="entry name" value="POLYGALACTURONAN_RHAMNOGALACTURONAN-BINDING PROTEIN YTCQ"/>
    <property type="match status" value="1"/>
</dbReference>
<dbReference type="Pfam" id="PF01547">
    <property type="entry name" value="SBP_bac_1"/>
    <property type="match status" value="1"/>
</dbReference>
<gene>
    <name evidence="7" type="ORF">HQN87_03660</name>
</gene>
<feature type="signal peptide" evidence="6">
    <location>
        <begin position="1"/>
        <end position="21"/>
    </location>
</feature>
<keyword evidence="5" id="KW-0449">Lipoprotein</keyword>
<evidence type="ECO:0000256" key="4">
    <source>
        <dbReference type="ARBA" id="ARBA00023139"/>
    </source>
</evidence>
<dbReference type="SUPFAM" id="SSF53850">
    <property type="entry name" value="Periplasmic binding protein-like II"/>
    <property type="match status" value="1"/>
</dbReference>
<sequence>MKKRMALLMGGALLATTVLSACGSNNEQNAAGGNTDAAKGNTNSPAVEDTAPLELSIAVHQAAEAPAKGNPMEQAIEKYTNTKLSFQWIPNSGYDEKINVMIASGELPKILKVSYVPNIISAMQADVFWELGPYLQDYKNLAAQPETYYDNIKVDGKLYGLPVFRNVGRAALQYRKDWFDESGLQVPKTLDDWYNVLKAVAEGDPDKNGKNDTYGFMLDKNYNQNVFSTLTRLSVMQGGPNKWGVDDQGNFTPEFMTPEFTDTLNLFRKLYAEKLINQDFAVTDSQTVDKAYEAGRVALRISGGNAQSMQSNLEKVVPTAVMDVVGLEGSAGIRVPAESGNAGILAIPKSSVQSEAELKRIMTFFDQLLDKEMVNLINKGIEGTHYTVEGDYTLPLDKDADAKEVKPYRDTLLQRGESYNMDKLMKQTELFEKNNKVVTENEKYVVTNPALTLISNTFTERGSELEQMITDAETKYIMGKLDEAGWNAEIEKWKQAGGSGLMEEYKEAYLRNKK</sequence>
<organism evidence="7 8">
    <name type="scientific">Paenibacillus tritici</name>
    <dbReference type="NCBI Taxonomy" id="1873425"/>
    <lineage>
        <taxon>Bacteria</taxon>
        <taxon>Bacillati</taxon>
        <taxon>Bacillota</taxon>
        <taxon>Bacilli</taxon>
        <taxon>Bacillales</taxon>
        <taxon>Paenibacillaceae</taxon>
        <taxon>Paenibacillus</taxon>
    </lineage>
</organism>
<protein>
    <submittedName>
        <fullName evidence="7">Extracellular solute-binding protein</fullName>
    </submittedName>
</protein>
<reference evidence="7 8" key="1">
    <citation type="submission" date="2020-05" db="EMBL/GenBank/DDBJ databases">
        <title>Paenibacillus glebae, sp. nov., Paenibacillus humi sp. nov., Paenibacillus pedi sp. nov., Paenibacillus terrestris sp. nov. and Paenibacillus terricola sp. nov., isolated from a forest top soil sample.</title>
        <authorList>
            <person name="Qi S."/>
            <person name="Carlier A."/>
            <person name="Cnockaert M."/>
            <person name="Vandamme P."/>
        </authorList>
    </citation>
    <scope>NUCLEOTIDE SEQUENCE [LARGE SCALE GENOMIC DNA]</scope>
    <source>
        <strain evidence="7 8">LMG 29502</strain>
    </source>
</reference>
<keyword evidence="1" id="KW-1003">Cell membrane</keyword>
<dbReference type="PROSITE" id="PS51257">
    <property type="entry name" value="PROKAR_LIPOPROTEIN"/>
    <property type="match status" value="1"/>
</dbReference>
<dbReference type="EMBL" id="JABMKX010000002">
    <property type="protein sequence ID" value="NQX44420.1"/>
    <property type="molecule type" value="Genomic_DNA"/>
</dbReference>
<evidence type="ECO:0000256" key="1">
    <source>
        <dbReference type="ARBA" id="ARBA00022475"/>
    </source>
</evidence>
<evidence type="ECO:0000256" key="2">
    <source>
        <dbReference type="ARBA" id="ARBA00022729"/>
    </source>
</evidence>
<dbReference type="InterPro" id="IPR006059">
    <property type="entry name" value="SBP"/>
</dbReference>
<keyword evidence="8" id="KW-1185">Reference proteome</keyword>
<comment type="caution">
    <text evidence="7">The sequence shown here is derived from an EMBL/GenBank/DDBJ whole genome shotgun (WGS) entry which is preliminary data.</text>
</comment>
<evidence type="ECO:0000313" key="7">
    <source>
        <dbReference type="EMBL" id="NQX44420.1"/>
    </source>
</evidence>
<evidence type="ECO:0000256" key="3">
    <source>
        <dbReference type="ARBA" id="ARBA00023136"/>
    </source>
</evidence>
<feature type="chain" id="PRO_5045461335" evidence="6">
    <location>
        <begin position="22"/>
        <end position="514"/>
    </location>
</feature>
<dbReference type="CDD" id="cd13580">
    <property type="entry name" value="PBP2_AlgQ_like_1"/>
    <property type="match status" value="1"/>
</dbReference>
<evidence type="ECO:0000256" key="5">
    <source>
        <dbReference type="ARBA" id="ARBA00023288"/>
    </source>
</evidence>
<evidence type="ECO:0000256" key="6">
    <source>
        <dbReference type="SAM" id="SignalP"/>
    </source>
</evidence>
<keyword evidence="2 6" id="KW-0732">Signal</keyword>
<proteinExistence type="predicted"/>
<accession>A0ABX2DIU4</accession>
<dbReference type="PANTHER" id="PTHR43649">
    <property type="entry name" value="ARABINOSE-BINDING PROTEIN-RELATED"/>
    <property type="match status" value="1"/>
</dbReference>
<dbReference type="RefSeq" id="WP_173127984.1">
    <property type="nucleotide sequence ID" value="NZ_JABMKX010000002.1"/>
</dbReference>
<keyword evidence="3" id="KW-0472">Membrane</keyword>
<dbReference type="Proteomes" id="UP000711047">
    <property type="component" value="Unassembled WGS sequence"/>
</dbReference>